<evidence type="ECO:0000256" key="3">
    <source>
        <dbReference type="ARBA" id="ARBA00022692"/>
    </source>
</evidence>
<dbReference type="AlphaFoldDB" id="A0A8J3HUK2"/>
<keyword evidence="3 6" id="KW-0812">Transmembrane</keyword>
<dbReference type="InterPro" id="IPR010201">
    <property type="entry name" value="HflK"/>
</dbReference>
<dbReference type="NCBIfam" id="TIGR01933">
    <property type="entry name" value="hflK"/>
    <property type="match status" value="1"/>
</dbReference>
<evidence type="ECO:0000256" key="4">
    <source>
        <dbReference type="ARBA" id="ARBA00022989"/>
    </source>
</evidence>
<dbReference type="Pfam" id="PF01145">
    <property type="entry name" value="Band_7"/>
    <property type="match status" value="1"/>
</dbReference>
<feature type="transmembrane region" description="Helical" evidence="6">
    <location>
        <begin position="50"/>
        <end position="70"/>
    </location>
</feature>
<dbReference type="PANTHER" id="PTHR43327:SF2">
    <property type="entry name" value="MODULATOR OF FTSH PROTEASE HFLK"/>
    <property type="match status" value="1"/>
</dbReference>
<dbReference type="Gene3D" id="3.30.479.30">
    <property type="entry name" value="Band 7 domain"/>
    <property type="match status" value="1"/>
</dbReference>
<keyword evidence="5 6" id="KW-0472">Membrane</keyword>
<organism evidence="8 9">
    <name type="scientific">Candidatus Mesenet longicola</name>
    <dbReference type="NCBI Taxonomy" id="1892558"/>
    <lineage>
        <taxon>Bacteria</taxon>
        <taxon>Pseudomonadati</taxon>
        <taxon>Pseudomonadota</taxon>
        <taxon>Alphaproteobacteria</taxon>
        <taxon>Rickettsiales</taxon>
        <taxon>Anaplasmataceae</taxon>
        <taxon>Candidatus Mesenet</taxon>
    </lineage>
</organism>
<dbReference type="Proteomes" id="UP000637906">
    <property type="component" value="Unassembled WGS sequence"/>
</dbReference>
<name>A0A8J3HUK2_9RICK</name>
<accession>A0A8J3HUK2</accession>
<comment type="caution">
    <text evidence="8">The sequence shown here is derived from an EMBL/GenBank/DDBJ whole genome shotgun (WGS) entry which is preliminary data.</text>
</comment>
<evidence type="ECO:0000256" key="1">
    <source>
        <dbReference type="ARBA" id="ARBA00004167"/>
    </source>
</evidence>
<keyword evidence="9" id="KW-1185">Reference proteome</keyword>
<evidence type="ECO:0000313" key="8">
    <source>
        <dbReference type="EMBL" id="GHM59294.1"/>
    </source>
</evidence>
<feature type="domain" description="Band 7" evidence="7">
    <location>
        <begin position="65"/>
        <end position="243"/>
    </location>
</feature>
<dbReference type="InterPro" id="IPR001107">
    <property type="entry name" value="Band_7"/>
</dbReference>
<evidence type="ECO:0000259" key="7">
    <source>
        <dbReference type="SMART" id="SM00244"/>
    </source>
</evidence>
<comment type="subunit">
    <text evidence="6">HflC and HflK may interact to form a multimeric complex.</text>
</comment>
<comment type="similarity">
    <text evidence="2 6">Belongs to the band 7/mec-2 family. HflK subfamily.</text>
</comment>
<dbReference type="GO" id="GO:0016020">
    <property type="term" value="C:membrane"/>
    <property type="evidence" value="ECO:0007669"/>
    <property type="project" value="UniProtKB-SubCell"/>
</dbReference>
<proteinExistence type="inferred from homology"/>
<sequence length="352" mass="39871">MFDGQDPWENDKKYKKVNFSHNNNQDPLEKVILIIKNAYYSFFKGNTSGIYPLIALIVLVIYVITGFYVVGPGEESIELIFGKYSGTGDSGLRYNFPYPIGKIMKVNVKEVKREEIGSSSYGYNKDMDRGEGVMLTGDENIVNVNFEVQWQVRDAYEYLFNVRDYRTGATVKSAAESAMREVIGRNMISFALEGKGRAIIARDTKILLQEILDQYKMGVEVLSVQLKKIDPPEKVISAFRDVQSARADKERTINEAYAYSNDIMPKAKGEAMKIKLDAEAYENEVINSAKGSISKFIALYNEYKDQPAGVRNRMYIETMESILNNTDKVVVSDDLKGLFSYLPLANIQNTNK</sequence>
<comment type="function">
    <text evidence="6">HflC and HflK could encode or regulate a protease.</text>
</comment>
<keyword evidence="4 6" id="KW-1133">Transmembrane helix</keyword>
<dbReference type="PANTHER" id="PTHR43327">
    <property type="entry name" value="STOMATIN-LIKE PROTEIN 2, MITOCHONDRIAL"/>
    <property type="match status" value="1"/>
</dbReference>
<dbReference type="CDD" id="cd03404">
    <property type="entry name" value="SPFH_HflK"/>
    <property type="match status" value="1"/>
</dbReference>
<dbReference type="SMART" id="SM00244">
    <property type="entry name" value="PHB"/>
    <property type="match status" value="1"/>
</dbReference>
<dbReference type="InterPro" id="IPR050710">
    <property type="entry name" value="Band7/mec-2_domain"/>
</dbReference>
<dbReference type="EMBL" id="BNGU01000007">
    <property type="protein sequence ID" value="GHM59294.1"/>
    <property type="molecule type" value="Genomic_DNA"/>
</dbReference>
<evidence type="ECO:0000256" key="6">
    <source>
        <dbReference type="RuleBase" id="RU364113"/>
    </source>
</evidence>
<comment type="subcellular location">
    <subcellularLocation>
        <location evidence="1">Membrane</location>
        <topology evidence="1">Single-pass membrane protein</topology>
    </subcellularLocation>
</comment>
<evidence type="ECO:0000313" key="9">
    <source>
        <dbReference type="Proteomes" id="UP000637906"/>
    </source>
</evidence>
<reference evidence="8 9" key="1">
    <citation type="journal article" date="2021" name="Microb. Ecol.">
        <title>Candidatus Mesenet longicola: Novel Endosymbionts of Brontispa longissima that Induce Cytoplasmic Incompatibility.</title>
        <authorList>
            <person name="Takano S."/>
            <person name="Gotoh Y."/>
            <person name="Hayashi T."/>
        </authorList>
    </citation>
    <scope>NUCLEOTIDE SEQUENCE [LARGE SCALE GENOMIC DNA]</scope>
    <source>
        <strain evidence="8">L5</strain>
    </source>
</reference>
<protein>
    <recommendedName>
        <fullName evidence="6">Protein HflK</fullName>
    </recommendedName>
</protein>
<evidence type="ECO:0000256" key="2">
    <source>
        <dbReference type="ARBA" id="ARBA00006971"/>
    </source>
</evidence>
<gene>
    <name evidence="8" type="ORF">sL5_02870</name>
</gene>
<dbReference type="SUPFAM" id="SSF117892">
    <property type="entry name" value="Band 7/SPFH domain"/>
    <property type="match status" value="1"/>
</dbReference>
<evidence type="ECO:0000256" key="5">
    <source>
        <dbReference type="ARBA" id="ARBA00023136"/>
    </source>
</evidence>
<dbReference type="InterPro" id="IPR036013">
    <property type="entry name" value="Band_7/SPFH_dom_sf"/>
</dbReference>